<dbReference type="PANTHER" id="PTHR46558:SF4">
    <property type="entry name" value="DNA-BIDING PHAGE PROTEIN"/>
    <property type="match status" value="1"/>
</dbReference>
<feature type="domain" description="HTH cro/C1-type" evidence="2">
    <location>
        <begin position="59"/>
        <end position="113"/>
    </location>
</feature>
<protein>
    <recommendedName>
        <fullName evidence="2">HTH cro/C1-type domain-containing protein</fullName>
    </recommendedName>
</protein>
<name>A0A2S8B208_9SPHN</name>
<dbReference type="InterPro" id="IPR010982">
    <property type="entry name" value="Lambda_DNA-bd_dom_sf"/>
</dbReference>
<reference evidence="4" key="1">
    <citation type="submission" date="2017-11" db="EMBL/GenBank/DDBJ databases">
        <title>The complete genome sequence of Sphingopyxis pomeranensis sp. nov. strain WS5A3p.</title>
        <authorList>
            <person name="Kaminski M.A."/>
        </authorList>
    </citation>
    <scope>NUCLEOTIDE SEQUENCE [LARGE SCALE GENOMIC DNA]</scope>
    <source>
        <strain evidence="4">WS5A3p</strain>
    </source>
</reference>
<dbReference type="EMBL" id="PHFW01000003">
    <property type="protein sequence ID" value="PQM26441.1"/>
    <property type="molecule type" value="Genomic_DNA"/>
</dbReference>
<dbReference type="Proteomes" id="UP000238954">
    <property type="component" value="Chromosome"/>
</dbReference>
<comment type="caution">
    <text evidence="3">The sequence shown here is derived from an EMBL/GenBank/DDBJ whole genome shotgun (WGS) entry which is preliminary data.</text>
</comment>
<accession>A0A2S8B208</accession>
<dbReference type="PANTHER" id="PTHR46558">
    <property type="entry name" value="TRACRIPTIONAL REGULATORY PROTEIN-RELATED-RELATED"/>
    <property type="match status" value="1"/>
</dbReference>
<evidence type="ECO:0000259" key="2">
    <source>
        <dbReference type="PROSITE" id="PS50943"/>
    </source>
</evidence>
<gene>
    <name evidence="3" type="ORF">CVO77_15520</name>
</gene>
<keyword evidence="4" id="KW-1185">Reference proteome</keyword>
<evidence type="ECO:0000313" key="4">
    <source>
        <dbReference type="Proteomes" id="UP000238954"/>
    </source>
</evidence>
<proteinExistence type="predicted"/>
<sequence length="152" mass="16226">MVKKINRNQSGLRVVRNFSLSPSTPGIAPLGAVLAGDAGYAGVVGHDFGPASETFGEKLSRLRKARRWTQSDLAQQLGVTEASVCYWEQDRSRPKAARLQSLAALLDTPIAELLGDAPSGRANLGEIVARMRAEIAQIAGTSPSKVKIVIEM</sequence>
<dbReference type="SUPFAM" id="SSF47413">
    <property type="entry name" value="lambda repressor-like DNA-binding domains"/>
    <property type="match status" value="1"/>
</dbReference>
<dbReference type="Pfam" id="PF01381">
    <property type="entry name" value="HTH_3"/>
    <property type="match status" value="1"/>
</dbReference>
<dbReference type="PROSITE" id="PS50943">
    <property type="entry name" value="HTH_CROC1"/>
    <property type="match status" value="1"/>
</dbReference>
<dbReference type="InterPro" id="IPR001387">
    <property type="entry name" value="Cro/C1-type_HTH"/>
</dbReference>
<dbReference type="Gene3D" id="1.10.260.40">
    <property type="entry name" value="lambda repressor-like DNA-binding domains"/>
    <property type="match status" value="1"/>
</dbReference>
<keyword evidence="1" id="KW-0238">DNA-binding</keyword>
<evidence type="ECO:0000256" key="1">
    <source>
        <dbReference type="ARBA" id="ARBA00023125"/>
    </source>
</evidence>
<dbReference type="CDD" id="cd00093">
    <property type="entry name" value="HTH_XRE"/>
    <property type="match status" value="1"/>
</dbReference>
<organism evidence="3 4">
    <name type="scientific">Sphingopyxis lindanitolerans</name>
    <dbReference type="NCBI Taxonomy" id="2054227"/>
    <lineage>
        <taxon>Bacteria</taxon>
        <taxon>Pseudomonadati</taxon>
        <taxon>Pseudomonadota</taxon>
        <taxon>Alphaproteobacteria</taxon>
        <taxon>Sphingomonadales</taxon>
        <taxon>Sphingomonadaceae</taxon>
        <taxon>Sphingopyxis</taxon>
    </lineage>
</organism>
<evidence type="ECO:0000313" key="3">
    <source>
        <dbReference type="EMBL" id="PQM26441.1"/>
    </source>
</evidence>
<dbReference type="GO" id="GO:0003677">
    <property type="term" value="F:DNA binding"/>
    <property type="evidence" value="ECO:0007669"/>
    <property type="project" value="UniProtKB-KW"/>
</dbReference>
<dbReference type="SMART" id="SM00530">
    <property type="entry name" value="HTH_XRE"/>
    <property type="match status" value="1"/>
</dbReference>
<dbReference type="AlphaFoldDB" id="A0A2S8B208"/>